<dbReference type="GO" id="GO:0008146">
    <property type="term" value="F:sulfotransferase activity"/>
    <property type="evidence" value="ECO:0007669"/>
    <property type="project" value="InterPro"/>
</dbReference>
<dbReference type="PANTHER" id="PTHR45964">
    <property type="entry name" value="WSCD FAMILY MEMBER CG9164"/>
    <property type="match status" value="1"/>
</dbReference>
<comment type="caution">
    <text evidence="4">The sequence shown here is derived from an EMBL/GenBank/DDBJ whole genome shotgun (WGS) entry which is preliminary data.</text>
</comment>
<dbReference type="EMBL" id="NEDP02005460">
    <property type="protein sequence ID" value="OWF40539.1"/>
    <property type="molecule type" value="Genomic_DNA"/>
</dbReference>
<dbReference type="SUPFAM" id="SSF52540">
    <property type="entry name" value="P-loop containing nucleoside triphosphate hydrolases"/>
    <property type="match status" value="1"/>
</dbReference>
<feature type="domain" description="Sulfotransferase" evidence="3">
    <location>
        <begin position="162"/>
        <end position="294"/>
    </location>
</feature>
<dbReference type="PANTHER" id="PTHR45964:SF5">
    <property type="entry name" value="WSCD FAMILY MEMBER CG9164"/>
    <property type="match status" value="1"/>
</dbReference>
<dbReference type="STRING" id="6573.A0A210PVN3"/>
<comment type="similarity">
    <text evidence="1">Belongs to the WSCD family.</text>
</comment>
<evidence type="ECO:0000256" key="2">
    <source>
        <dbReference type="SAM" id="Phobius"/>
    </source>
</evidence>
<dbReference type="AlphaFoldDB" id="A0A210PVN3"/>
<evidence type="ECO:0000256" key="1">
    <source>
        <dbReference type="ARBA" id="ARBA00010236"/>
    </source>
</evidence>
<dbReference type="InterPro" id="IPR000863">
    <property type="entry name" value="Sulfotransferase_dom"/>
</dbReference>
<name>A0A210PVN3_MIZYE</name>
<dbReference type="Gene3D" id="3.40.50.300">
    <property type="entry name" value="P-loop containing nucleotide triphosphate hydrolases"/>
    <property type="match status" value="1"/>
</dbReference>
<reference evidence="4 5" key="1">
    <citation type="journal article" date="2017" name="Nat. Ecol. Evol.">
        <title>Scallop genome provides insights into evolution of bilaterian karyotype and development.</title>
        <authorList>
            <person name="Wang S."/>
            <person name="Zhang J."/>
            <person name="Jiao W."/>
            <person name="Li J."/>
            <person name="Xun X."/>
            <person name="Sun Y."/>
            <person name="Guo X."/>
            <person name="Huan P."/>
            <person name="Dong B."/>
            <person name="Zhang L."/>
            <person name="Hu X."/>
            <person name="Sun X."/>
            <person name="Wang J."/>
            <person name="Zhao C."/>
            <person name="Wang Y."/>
            <person name="Wang D."/>
            <person name="Huang X."/>
            <person name="Wang R."/>
            <person name="Lv J."/>
            <person name="Li Y."/>
            <person name="Zhang Z."/>
            <person name="Liu B."/>
            <person name="Lu W."/>
            <person name="Hui Y."/>
            <person name="Liang J."/>
            <person name="Zhou Z."/>
            <person name="Hou R."/>
            <person name="Li X."/>
            <person name="Liu Y."/>
            <person name="Li H."/>
            <person name="Ning X."/>
            <person name="Lin Y."/>
            <person name="Zhao L."/>
            <person name="Xing Q."/>
            <person name="Dou J."/>
            <person name="Li Y."/>
            <person name="Mao J."/>
            <person name="Guo H."/>
            <person name="Dou H."/>
            <person name="Li T."/>
            <person name="Mu C."/>
            <person name="Jiang W."/>
            <person name="Fu Q."/>
            <person name="Fu X."/>
            <person name="Miao Y."/>
            <person name="Liu J."/>
            <person name="Yu Q."/>
            <person name="Li R."/>
            <person name="Liao H."/>
            <person name="Li X."/>
            <person name="Kong Y."/>
            <person name="Jiang Z."/>
            <person name="Chourrout D."/>
            <person name="Li R."/>
            <person name="Bao Z."/>
        </authorList>
    </citation>
    <scope>NUCLEOTIDE SEQUENCE [LARGE SCALE GENOMIC DNA]</scope>
    <source>
        <strain evidence="4 5">PY_sf001</strain>
    </source>
</reference>
<gene>
    <name evidence="4" type="ORF">KP79_PYT19977</name>
</gene>
<sequence>MFRSLSRSVGFGWGRCIAIFGAILLVLVCYSTMPHAIMTQPQHSRYTHDSYLSISTRIALPYMDRHSEKQMSSSSSDLLRKQAKDENCQPKTLSFLTYKPRYRTALLSFPGSGNTWVRHLIQELTGYYTGSIYRDTSLAQNGFPGETVPVRHSTKYCIVYKSHQATKKTLRIFSKALIILRNPLNAIKAYFNYEFSSKIQKEFGQILDVTDSEGGNMTSYNKHLNHADPSLYHTTKWRSYVDDRLRRWRTKNIFWLQNFKQNCTIVLYESLKRNCSSELLRIGRFLGIRVKPKDVWCTIVNREGQFHRPPTNKTTSSVVSLITPNQREEIRKSVCEVSRVARKLDIDLDISQYLVGLLEKKDTVC</sequence>
<protein>
    <recommendedName>
        <fullName evidence="3">Sulfotransferase domain-containing protein</fullName>
    </recommendedName>
</protein>
<evidence type="ECO:0000259" key="3">
    <source>
        <dbReference type="Pfam" id="PF00685"/>
    </source>
</evidence>
<evidence type="ECO:0000313" key="5">
    <source>
        <dbReference type="Proteomes" id="UP000242188"/>
    </source>
</evidence>
<keyword evidence="2" id="KW-0472">Membrane</keyword>
<organism evidence="4 5">
    <name type="scientific">Mizuhopecten yessoensis</name>
    <name type="common">Japanese scallop</name>
    <name type="synonym">Patinopecten yessoensis</name>
    <dbReference type="NCBI Taxonomy" id="6573"/>
    <lineage>
        <taxon>Eukaryota</taxon>
        <taxon>Metazoa</taxon>
        <taxon>Spiralia</taxon>
        <taxon>Lophotrochozoa</taxon>
        <taxon>Mollusca</taxon>
        <taxon>Bivalvia</taxon>
        <taxon>Autobranchia</taxon>
        <taxon>Pteriomorphia</taxon>
        <taxon>Pectinida</taxon>
        <taxon>Pectinoidea</taxon>
        <taxon>Pectinidae</taxon>
        <taxon>Mizuhopecten</taxon>
    </lineage>
</organism>
<keyword evidence="2" id="KW-0812">Transmembrane</keyword>
<feature type="transmembrane region" description="Helical" evidence="2">
    <location>
        <begin position="12"/>
        <end position="33"/>
    </location>
</feature>
<keyword evidence="2" id="KW-1133">Transmembrane helix</keyword>
<accession>A0A210PVN3</accession>
<dbReference type="Pfam" id="PF00685">
    <property type="entry name" value="Sulfotransfer_1"/>
    <property type="match status" value="1"/>
</dbReference>
<keyword evidence="5" id="KW-1185">Reference proteome</keyword>
<dbReference type="Proteomes" id="UP000242188">
    <property type="component" value="Unassembled WGS sequence"/>
</dbReference>
<dbReference type="InterPro" id="IPR051589">
    <property type="entry name" value="Sialate-O-sulfotransferase"/>
</dbReference>
<dbReference type="InterPro" id="IPR027417">
    <property type="entry name" value="P-loop_NTPase"/>
</dbReference>
<evidence type="ECO:0000313" key="4">
    <source>
        <dbReference type="EMBL" id="OWF40539.1"/>
    </source>
</evidence>
<dbReference type="OrthoDB" id="5985073at2759"/>
<proteinExistence type="inferred from homology"/>